<comment type="caution">
    <text evidence="2">The sequence shown here is derived from an EMBL/GenBank/DDBJ whole genome shotgun (WGS) entry which is preliminary data.</text>
</comment>
<dbReference type="InterPro" id="IPR013187">
    <property type="entry name" value="F-box-assoc_dom_typ3"/>
</dbReference>
<dbReference type="PANTHER" id="PTHR31111">
    <property type="entry name" value="BNAA05G37150D PROTEIN-RELATED"/>
    <property type="match status" value="1"/>
</dbReference>
<dbReference type="Proteomes" id="UP001152523">
    <property type="component" value="Unassembled WGS sequence"/>
</dbReference>
<dbReference type="EMBL" id="CAMAPF010000131">
    <property type="protein sequence ID" value="CAH9105342.1"/>
    <property type="molecule type" value="Genomic_DNA"/>
</dbReference>
<reference evidence="2" key="1">
    <citation type="submission" date="2022-07" db="EMBL/GenBank/DDBJ databases">
        <authorList>
            <person name="Macas J."/>
            <person name="Novak P."/>
            <person name="Neumann P."/>
        </authorList>
    </citation>
    <scope>NUCLEOTIDE SEQUENCE</scope>
</reference>
<protein>
    <recommendedName>
        <fullName evidence="1">F-box associated beta-propeller type 3 domain-containing protein</fullName>
    </recommendedName>
</protein>
<sequence>MLNCTPEQFYTINYEGNQTEKLIQAKSVRHTDGRWFQYGRSMSFAKDHICFFNEHLELMVFNLIAGQHTALPKTPSGSGHLCALLGYDGVSGRHNVLKAEANFNSRTLKYWVFTLGVDETWREIKSPVMFYLSKSFMNSVCINGVIYSYNKMYGHSKLVAFDVRSESFHPIPLPPATYEYFRKLSLVELDARFAVMYVHQNKLVAWSLETARSCWKKHTFSFPLEKGVLGPGGGFFPRTFITATPAGEIVLLLMLNGTPSLWVLLDKFGPDPVWKEFRIRGLADIPTGMSKMSGVAAAQNIAHDHIHLE</sequence>
<accession>A0AAV0DMV0</accession>
<organism evidence="2 3">
    <name type="scientific">Cuscuta epithymum</name>
    <dbReference type="NCBI Taxonomy" id="186058"/>
    <lineage>
        <taxon>Eukaryota</taxon>
        <taxon>Viridiplantae</taxon>
        <taxon>Streptophyta</taxon>
        <taxon>Embryophyta</taxon>
        <taxon>Tracheophyta</taxon>
        <taxon>Spermatophyta</taxon>
        <taxon>Magnoliopsida</taxon>
        <taxon>eudicotyledons</taxon>
        <taxon>Gunneridae</taxon>
        <taxon>Pentapetalae</taxon>
        <taxon>asterids</taxon>
        <taxon>lamiids</taxon>
        <taxon>Solanales</taxon>
        <taxon>Convolvulaceae</taxon>
        <taxon>Cuscuteae</taxon>
        <taxon>Cuscuta</taxon>
        <taxon>Cuscuta subgen. Cuscuta</taxon>
    </lineage>
</organism>
<keyword evidence="3" id="KW-1185">Reference proteome</keyword>
<dbReference type="PANTHER" id="PTHR31111:SF138">
    <property type="entry name" value="F-BOX ASSOCIATED DOMAIN-CONTAINING PROTEIN"/>
    <property type="match status" value="1"/>
</dbReference>
<dbReference type="AlphaFoldDB" id="A0AAV0DMV0"/>
<proteinExistence type="predicted"/>
<evidence type="ECO:0000313" key="3">
    <source>
        <dbReference type="Proteomes" id="UP001152523"/>
    </source>
</evidence>
<name>A0AAV0DMV0_9ASTE</name>
<dbReference type="Pfam" id="PF08268">
    <property type="entry name" value="FBA_3"/>
    <property type="match status" value="1"/>
</dbReference>
<gene>
    <name evidence="2" type="ORF">CEPIT_LOCUS17171</name>
</gene>
<feature type="domain" description="F-box associated beta-propeller type 3" evidence="1">
    <location>
        <begin position="9"/>
        <end position="253"/>
    </location>
</feature>
<dbReference type="NCBIfam" id="TIGR01640">
    <property type="entry name" value="F_box_assoc_1"/>
    <property type="match status" value="1"/>
</dbReference>
<evidence type="ECO:0000313" key="2">
    <source>
        <dbReference type="EMBL" id="CAH9105342.1"/>
    </source>
</evidence>
<dbReference type="InterPro" id="IPR017451">
    <property type="entry name" value="F-box-assoc_interact_dom"/>
</dbReference>
<evidence type="ECO:0000259" key="1">
    <source>
        <dbReference type="Pfam" id="PF08268"/>
    </source>
</evidence>